<dbReference type="SUPFAM" id="SSF57667">
    <property type="entry name" value="beta-beta-alpha zinc fingers"/>
    <property type="match status" value="1"/>
</dbReference>
<dbReference type="PROSITE" id="PS00028">
    <property type="entry name" value="ZINC_FINGER_C2H2_1"/>
    <property type="match status" value="2"/>
</dbReference>
<keyword evidence="4 10" id="KW-0863">Zinc-finger</keyword>
<dbReference type="InterPro" id="IPR050331">
    <property type="entry name" value="Zinc_finger"/>
</dbReference>
<evidence type="ECO:0000313" key="13">
    <source>
        <dbReference type="Proteomes" id="UP000887159"/>
    </source>
</evidence>
<keyword evidence="6" id="KW-0805">Transcription regulation</keyword>
<evidence type="ECO:0000256" key="4">
    <source>
        <dbReference type="ARBA" id="ARBA00022771"/>
    </source>
</evidence>
<evidence type="ECO:0000256" key="10">
    <source>
        <dbReference type="PROSITE-ProRule" id="PRU00042"/>
    </source>
</evidence>
<evidence type="ECO:0000256" key="7">
    <source>
        <dbReference type="ARBA" id="ARBA00023125"/>
    </source>
</evidence>
<name>A0A8X6V8M9_TRICX</name>
<dbReference type="GO" id="GO:0010468">
    <property type="term" value="P:regulation of gene expression"/>
    <property type="evidence" value="ECO:0007669"/>
    <property type="project" value="TreeGrafter"/>
</dbReference>
<dbReference type="InterPro" id="IPR036236">
    <property type="entry name" value="Znf_C2H2_sf"/>
</dbReference>
<dbReference type="FunFam" id="3.30.160.60:FF:000149">
    <property type="entry name" value="Zinc finger protein 569"/>
    <property type="match status" value="1"/>
</dbReference>
<keyword evidence="13" id="KW-1185">Reference proteome</keyword>
<evidence type="ECO:0000256" key="3">
    <source>
        <dbReference type="ARBA" id="ARBA00022737"/>
    </source>
</evidence>
<dbReference type="Gene3D" id="3.30.160.60">
    <property type="entry name" value="Classic Zinc Finger"/>
    <property type="match status" value="2"/>
</dbReference>
<dbReference type="EMBL" id="BMAU01021236">
    <property type="protein sequence ID" value="GFY03409.1"/>
    <property type="molecule type" value="Genomic_DNA"/>
</dbReference>
<dbReference type="SMART" id="SM00355">
    <property type="entry name" value="ZnF_C2H2"/>
    <property type="match status" value="2"/>
</dbReference>
<proteinExistence type="predicted"/>
<organism evidence="12 13">
    <name type="scientific">Trichonephila clavipes</name>
    <name type="common">Golden silk orbweaver</name>
    <name type="synonym">Nephila clavipes</name>
    <dbReference type="NCBI Taxonomy" id="2585209"/>
    <lineage>
        <taxon>Eukaryota</taxon>
        <taxon>Metazoa</taxon>
        <taxon>Ecdysozoa</taxon>
        <taxon>Arthropoda</taxon>
        <taxon>Chelicerata</taxon>
        <taxon>Arachnida</taxon>
        <taxon>Araneae</taxon>
        <taxon>Araneomorphae</taxon>
        <taxon>Entelegynae</taxon>
        <taxon>Araneoidea</taxon>
        <taxon>Nephilidae</taxon>
        <taxon>Trichonephila</taxon>
    </lineage>
</organism>
<dbReference type="Proteomes" id="UP000887159">
    <property type="component" value="Unassembled WGS sequence"/>
</dbReference>
<keyword evidence="2" id="KW-0479">Metal-binding</keyword>
<evidence type="ECO:0000256" key="6">
    <source>
        <dbReference type="ARBA" id="ARBA00023015"/>
    </source>
</evidence>
<dbReference type="PROSITE" id="PS50157">
    <property type="entry name" value="ZINC_FINGER_C2H2_2"/>
    <property type="match status" value="2"/>
</dbReference>
<evidence type="ECO:0000256" key="9">
    <source>
        <dbReference type="ARBA" id="ARBA00023242"/>
    </source>
</evidence>
<comment type="caution">
    <text evidence="12">The sequence shown here is derived from an EMBL/GenBank/DDBJ whole genome shotgun (WGS) entry which is preliminary data.</text>
</comment>
<gene>
    <name evidence="12" type="ORF">TNCV_1173661</name>
</gene>
<keyword evidence="8" id="KW-0804">Transcription</keyword>
<feature type="domain" description="C2H2-type" evidence="11">
    <location>
        <begin position="93"/>
        <end position="120"/>
    </location>
</feature>
<dbReference type="InterPro" id="IPR013087">
    <property type="entry name" value="Znf_C2H2_type"/>
</dbReference>
<keyword evidence="7" id="KW-0238">DNA-binding</keyword>
<dbReference type="GO" id="GO:0008270">
    <property type="term" value="F:zinc ion binding"/>
    <property type="evidence" value="ECO:0007669"/>
    <property type="project" value="UniProtKB-KW"/>
</dbReference>
<sequence>MRIFETADYPPVRIIRWLFTVKVQLPGEGKVVDASARFLADTDESDFEVERQRQEKSPSVYDIYSEEVEGNLSRAFVYIGQKLELEVRKKKAFQCNECGKYYAFKSLLQRHLVVHTGEKPYSCHLCDNCFKYQGVLYNHLRTKHNLNETI</sequence>
<keyword evidence="5" id="KW-0862">Zinc</keyword>
<dbReference type="PANTHER" id="PTHR16515:SF66">
    <property type="entry name" value="C2H2-TYPE DOMAIN-CONTAINING PROTEIN"/>
    <property type="match status" value="1"/>
</dbReference>
<keyword evidence="9" id="KW-0539">Nucleus</keyword>
<evidence type="ECO:0000259" key="11">
    <source>
        <dbReference type="PROSITE" id="PS50157"/>
    </source>
</evidence>
<evidence type="ECO:0000256" key="2">
    <source>
        <dbReference type="ARBA" id="ARBA00022723"/>
    </source>
</evidence>
<dbReference type="FunFam" id="3.30.160.60:FF:000688">
    <property type="entry name" value="zinc finger protein 197 isoform X1"/>
    <property type="match status" value="1"/>
</dbReference>
<keyword evidence="3" id="KW-0677">Repeat</keyword>
<dbReference type="GO" id="GO:0003677">
    <property type="term" value="F:DNA binding"/>
    <property type="evidence" value="ECO:0007669"/>
    <property type="project" value="UniProtKB-KW"/>
</dbReference>
<feature type="domain" description="C2H2-type" evidence="11">
    <location>
        <begin position="121"/>
        <end position="149"/>
    </location>
</feature>
<dbReference type="GO" id="GO:0005634">
    <property type="term" value="C:nucleus"/>
    <property type="evidence" value="ECO:0007669"/>
    <property type="project" value="UniProtKB-SubCell"/>
</dbReference>
<dbReference type="Pfam" id="PF00096">
    <property type="entry name" value="zf-C2H2"/>
    <property type="match status" value="1"/>
</dbReference>
<evidence type="ECO:0000256" key="8">
    <source>
        <dbReference type="ARBA" id="ARBA00023163"/>
    </source>
</evidence>
<evidence type="ECO:0000256" key="5">
    <source>
        <dbReference type="ARBA" id="ARBA00022833"/>
    </source>
</evidence>
<protein>
    <recommendedName>
        <fullName evidence="11">C2H2-type domain-containing protein</fullName>
    </recommendedName>
</protein>
<reference evidence="12" key="1">
    <citation type="submission" date="2020-08" db="EMBL/GenBank/DDBJ databases">
        <title>Multicomponent nature underlies the extraordinary mechanical properties of spider dragline silk.</title>
        <authorList>
            <person name="Kono N."/>
            <person name="Nakamura H."/>
            <person name="Mori M."/>
            <person name="Yoshida Y."/>
            <person name="Ohtoshi R."/>
            <person name="Malay A.D."/>
            <person name="Moran D.A.P."/>
            <person name="Tomita M."/>
            <person name="Numata K."/>
            <person name="Arakawa K."/>
        </authorList>
    </citation>
    <scope>NUCLEOTIDE SEQUENCE</scope>
</reference>
<evidence type="ECO:0000313" key="12">
    <source>
        <dbReference type="EMBL" id="GFY03409.1"/>
    </source>
</evidence>
<dbReference type="AlphaFoldDB" id="A0A8X6V8M9"/>
<comment type="subcellular location">
    <subcellularLocation>
        <location evidence="1">Nucleus</location>
    </subcellularLocation>
</comment>
<dbReference type="PANTHER" id="PTHR16515">
    <property type="entry name" value="PR DOMAIN ZINC FINGER PROTEIN"/>
    <property type="match status" value="1"/>
</dbReference>
<accession>A0A8X6V8M9</accession>
<evidence type="ECO:0000256" key="1">
    <source>
        <dbReference type="ARBA" id="ARBA00004123"/>
    </source>
</evidence>